<protein>
    <submittedName>
        <fullName evidence="1">Uncharacterized protein</fullName>
    </submittedName>
</protein>
<feature type="non-terminal residue" evidence="1">
    <location>
        <position position="1"/>
    </location>
</feature>
<dbReference type="AlphaFoldDB" id="A0A381ZZT7"/>
<proteinExistence type="predicted"/>
<reference evidence="1" key="1">
    <citation type="submission" date="2018-05" db="EMBL/GenBank/DDBJ databases">
        <authorList>
            <person name="Lanie J.A."/>
            <person name="Ng W.-L."/>
            <person name="Kazmierczak K.M."/>
            <person name="Andrzejewski T.M."/>
            <person name="Davidsen T.M."/>
            <person name="Wayne K.J."/>
            <person name="Tettelin H."/>
            <person name="Glass J.I."/>
            <person name="Rusch D."/>
            <person name="Podicherti R."/>
            <person name="Tsui H.-C.T."/>
            <person name="Winkler M.E."/>
        </authorList>
    </citation>
    <scope>NUCLEOTIDE SEQUENCE</scope>
</reference>
<name>A0A381ZZT7_9ZZZZ</name>
<sequence length="198" mass="22881">LFGHAVANYSFGGAGNFEAIFRAEEALGLAPPFTSPVFYNPDVIIWMLTEPARNYTRIKDKRETAVEAGLVDLEKHFQTSYKAGIDYTKTIRELDRTLMQVAFEGAQRVYDETNIPWIVIEGWGRTWGMENDYSFIKHVHKDWLKKILGRDIPLITSWEAINNISSLRSDLAETEEFKKIVNDYEEIVNYMKESDDFP</sequence>
<dbReference type="EMBL" id="UINC01023341">
    <property type="protein sequence ID" value="SVA94808.1"/>
    <property type="molecule type" value="Genomic_DNA"/>
</dbReference>
<accession>A0A381ZZT7</accession>
<organism evidence="1">
    <name type="scientific">marine metagenome</name>
    <dbReference type="NCBI Taxonomy" id="408172"/>
    <lineage>
        <taxon>unclassified sequences</taxon>
        <taxon>metagenomes</taxon>
        <taxon>ecological metagenomes</taxon>
    </lineage>
</organism>
<evidence type="ECO:0000313" key="1">
    <source>
        <dbReference type="EMBL" id="SVA94808.1"/>
    </source>
</evidence>
<gene>
    <name evidence="1" type="ORF">METZ01_LOCUS147662</name>
</gene>
<feature type="non-terminal residue" evidence="1">
    <location>
        <position position="198"/>
    </location>
</feature>